<dbReference type="Gene3D" id="3.40.50.300">
    <property type="entry name" value="P-loop containing nucleotide triphosphate hydrolases"/>
    <property type="match status" value="1"/>
</dbReference>
<accession>A0A286E877</accession>
<dbReference type="EMBL" id="OCNE01000028">
    <property type="protein sequence ID" value="SOD67091.1"/>
    <property type="molecule type" value="Genomic_DNA"/>
</dbReference>
<organism evidence="1 2">
    <name type="scientific">Streptomyces zhaozhouensis</name>
    <dbReference type="NCBI Taxonomy" id="1300267"/>
    <lineage>
        <taxon>Bacteria</taxon>
        <taxon>Bacillati</taxon>
        <taxon>Actinomycetota</taxon>
        <taxon>Actinomycetes</taxon>
        <taxon>Kitasatosporales</taxon>
        <taxon>Streptomycetaceae</taxon>
        <taxon>Streptomyces</taxon>
    </lineage>
</organism>
<evidence type="ECO:0000313" key="2">
    <source>
        <dbReference type="Proteomes" id="UP000219072"/>
    </source>
</evidence>
<name>A0A286E877_9ACTN</name>
<dbReference type="GO" id="GO:0016301">
    <property type="term" value="F:kinase activity"/>
    <property type="evidence" value="ECO:0007669"/>
    <property type="project" value="UniProtKB-KW"/>
</dbReference>
<keyword evidence="1" id="KW-0808">Transferase</keyword>
<sequence>MHLAPAHFTPGTLVVLVGPSAAGKSTWCQQFPTTWRVNLDTYRGMVCDDPSLQSGEAVIARIQDLVLDARLARNLTTLVDNTSLFPHARARLLAQARLYRRPRVAILFDHVDLEERVRRNAARDRQVPLDILRWQETLIPQPEQLLAEGFDQVFPAAETVGAAAGGRVG</sequence>
<evidence type="ECO:0000313" key="1">
    <source>
        <dbReference type="EMBL" id="SOD67091.1"/>
    </source>
</evidence>
<proteinExistence type="predicted"/>
<dbReference type="SUPFAM" id="SSF52540">
    <property type="entry name" value="P-loop containing nucleoside triphosphate hydrolases"/>
    <property type="match status" value="1"/>
</dbReference>
<dbReference type="OrthoDB" id="3402408at2"/>
<protein>
    <submittedName>
        <fullName evidence="1">Predicted kinase</fullName>
    </submittedName>
</protein>
<keyword evidence="1" id="KW-0418">Kinase</keyword>
<gene>
    <name evidence="1" type="ORF">SAMN06297387_12859</name>
</gene>
<dbReference type="InterPro" id="IPR017101">
    <property type="entry name" value="P-loop_ATP/GTP-bd_All4644_prd"/>
</dbReference>
<dbReference type="RefSeq" id="WP_097233904.1">
    <property type="nucleotide sequence ID" value="NZ_OCNE01000028.1"/>
</dbReference>
<dbReference type="Pfam" id="PF13671">
    <property type="entry name" value="AAA_33"/>
    <property type="match status" value="1"/>
</dbReference>
<dbReference type="AlphaFoldDB" id="A0A286E877"/>
<dbReference type="InterPro" id="IPR027417">
    <property type="entry name" value="P-loop_NTPase"/>
</dbReference>
<dbReference type="Proteomes" id="UP000219072">
    <property type="component" value="Unassembled WGS sequence"/>
</dbReference>
<reference evidence="1 2" key="1">
    <citation type="submission" date="2017-09" db="EMBL/GenBank/DDBJ databases">
        <authorList>
            <person name="Ehlers B."/>
            <person name="Leendertz F.H."/>
        </authorList>
    </citation>
    <scope>NUCLEOTIDE SEQUENCE [LARGE SCALE GENOMIC DNA]</scope>
    <source>
        <strain evidence="1 2">CGMCC 4.7095</strain>
    </source>
</reference>
<keyword evidence="2" id="KW-1185">Reference proteome</keyword>
<dbReference type="PIRSF" id="PIRSF037081">
    <property type="entry name" value="P-loop_All4644_prd"/>
    <property type="match status" value="1"/>
</dbReference>